<gene>
    <name evidence="2" type="ORF">H9847_04680</name>
</gene>
<keyword evidence="1" id="KW-0812">Transmembrane</keyword>
<reference evidence="2" key="2">
    <citation type="submission" date="2021-04" db="EMBL/GenBank/DDBJ databases">
        <authorList>
            <person name="Gilroy R."/>
        </authorList>
    </citation>
    <scope>NUCLEOTIDE SEQUENCE</scope>
    <source>
        <strain evidence="2">378</strain>
    </source>
</reference>
<feature type="transmembrane region" description="Helical" evidence="1">
    <location>
        <begin position="359"/>
        <end position="377"/>
    </location>
</feature>
<feature type="transmembrane region" description="Helical" evidence="1">
    <location>
        <begin position="701"/>
        <end position="720"/>
    </location>
</feature>
<feature type="transmembrane region" description="Helical" evidence="1">
    <location>
        <begin position="618"/>
        <end position="636"/>
    </location>
</feature>
<dbReference type="Proteomes" id="UP000733611">
    <property type="component" value="Unassembled WGS sequence"/>
</dbReference>
<evidence type="ECO:0000313" key="3">
    <source>
        <dbReference type="Proteomes" id="UP000733611"/>
    </source>
</evidence>
<reference evidence="2" key="1">
    <citation type="journal article" date="2021" name="PeerJ">
        <title>Extensive microbial diversity within the chicken gut microbiome revealed by metagenomics and culture.</title>
        <authorList>
            <person name="Gilroy R."/>
            <person name="Ravi A."/>
            <person name="Getino M."/>
            <person name="Pursley I."/>
            <person name="Horton D.L."/>
            <person name="Alikhan N.F."/>
            <person name="Baker D."/>
            <person name="Gharbi K."/>
            <person name="Hall N."/>
            <person name="Watson M."/>
            <person name="Adriaenssens E.M."/>
            <person name="Foster-Nyarko E."/>
            <person name="Jarju S."/>
            <person name="Secka A."/>
            <person name="Antonio M."/>
            <person name="Oren A."/>
            <person name="Chaudhuri R.R."/>
            <person name="La Ragione R."/>
            <person name="Hildebrand F."/>
            <person name="Pallen M.J."/>
        </authorList>
    </citation>
    <scope>NUCLEOTIDE SEQUENCE</scope>
    <source>
        <strain evidence="2">378</strain>
    </source>
</reference>
<feature type="transmembrane region" description="Helical" evidence="1">
    <location>
        <begin position="675"/>
        <end position="695"/>
    </location>
</feature>
<proteinExistence type="predicted"/>
<feature type="transmembrane region" description="Helical" evidence="1">
    <location>
        <begin position="389"/>
        <end position="412"/>
    </location>
</feature>
<dbReference type="AlphaFoldDB" id="A0A948WZH7"/>
<organism evidence="2 3">
    <name type="scientific">Candidatus Anaerobiospirillum pullicola</name>
    <dbReference type="NCBI Taxonomy" id="2838451"/>
    <lineage>
        <taxon>Bacteria</taxon>
        <taxon>Pseudomonadati</taxon>
        <taxon>Pseudomonadota</taxon>
        <taxon>Gammaproteobacteria</taxon>
        <taxon>Aeromonadales</taxon>
        <taxon>Succinivibrionaceae</taxon>
        <taxon>Anaerobiospirillum</taxon>
    </lineage>
</organism>
<accession>A0A948WZH7</accession>
<dbReference type="EMBL" id="JAHLFE010000093">
    <property type="protein sequence ID" value="MBU3844154.1"/>
    <property type="molecule type" value="Genomic_DNA"/>
</dbReference>
<keyword evidence="1" id="KW-1133">Transmembrane helix</keyword>
<protein>
    <submittedName>
        <fullName evidence="2">Uncharacterized protein</fullName>
    </submittedName>
</protein>
<feature type="transmembrane region" description="Helical" evidence="1">
    <location>
        <begin position="496"/>
        <end position="514"/>
    </location>
</feature>
<evidence type="ECO:0000313" key="2">
    <source>
        <dbReference type="EMBL" id="MBU3844154.1"/>
    </source>
</evidence>
<feature type="transmembrane region" description="Helical" evidence="1">
    <location>
        <begin position="334"/>
        <end position="353"/>
    </location>
</feature>
<feature type="transmembrane region" description="Helical" evidence="1">
    <location>
        <begin position="181"/>
        <end position="202"/>
    </location>
</feature>
<name>A0A948WZH7_9GAMM</name>
<feature type="transmembrane region" description="Helical" evidence="1">
    <location>
        <begin position="756"/>
        <end position="776"/>
    </location>
</feature>
<keyword evidence="1" id="KW-0472">Membrane</keyword>
<evidence type="ECO:0000256" key="1">
    <source>
        <dbReference type="SAM" id="Phobius"/>
    </source>
</evidence>
<comment type="caution">
    <text evidence="2">The sequence shown here is derived from an EMBL/GenBank/DDBJ whole genome shotgun (WGS) entry which is preliminary data.</text>
</comment>
<feature type="transmembrane region" description="Helical" evidence="1">
    <location>
        <begin position="521"/>
        <end position="541"/>
    </location>
</feature>
<sequence>MSTPIRSLLSLLGTTLKQHKLTLALIVLLALLIEVVIANSSALFFSRDDYPQHVISLPAQGIPITPKSQSLTLSDLDLPLATVYLQVKSSSRQLVSGQLLMTDDARTDESFLVGTFEIGGGAANTAPSGEIERDVNAILLKPLTHGHVRSLTLAFNTRGISPDLHLTKLILNYAPPFRFSVVRVLLSIALLAIAYSVTCTAVRQQRIRVNSRVYKLLNRSVFAIALLGAVGIFTVYHPQNATDSAFYLNGLGVIPYNTPDQSLLIDLPETPEEIIATDAYTQLLQAFFVKHQLYIDFTPDARLAYLDNPYDPTQRMSHKVDGLWDRAYYQGKQYVYFGLAPLVLIYAPIYLLTGQAPCAALAAFIASLMALGGLYLLSNRLLALFTSEVNPLFFVLGKLALFLGTQILAVQVSFTHYALPYLTAFAFLCVALSCLMTLARFIPTPYPEQEPAAAALQRLSLRGLDKLMAQRWWWHVELVLAGVAVVLVVASRPLQLSIVLLFAVPLYVLYLLSADTWRNKLLNTLCLALPVVLGAIGLAWYNYARFDSITEFGQFNQLTVFDTHYNKVTLLLGQWQNALYHLLVKPFDLSGHFPFVKWGTTMDTGLGNYFFQSPHSGFINFPLLWGLALLAVWWKVSSIRQRLLRDADSDAISNATQTLRHSGYSRAGEATLLQATTYFMLFGMVWLPFLIVIFVTNANFGLRYVCEFVMWLSVIAFVLWQSIPVADKHLSTSSPSAEAEDADAVADPTATINYKALFFVVGIGVFLLTIVLSFFLTVGADETIHTVNPEFYLHMRWIFDPLRLT</sequence>
<feature type="transmembrane region" description="Helical" evidence="1">
    <location>
        <begin position="418"/>
        <end position="439"/>
    </location>
</feature>
<feature type="transmembrane region" description="Helical" evidence="1">
    <location>
        <begin position="472"/>
        <end position="490"/>
    </location>
</feature>
<feature type="transmembrane region" description="Helical" evidence="1">
    <location>
        <begin position="21"/>
        <end position="45"/>
    </location>
</feature>